<evidence type="ECO:0000256" key="1">
    <source>
        <dbReference type="SAM" id="SignalP"/>
    </source>
</evidence>
<feature type="chain" id="PRO_5042468069" description="Lipoprotein" evidence="1">
    <location>
        <begin position="26"/>
        <end position="187"/>
    </location>
</feature>
<proteinExistence type="predicted"/>
<evidence type="ECO:0000313" key="2">
    <source>
        <dbReference type="EMBL" id="NWD45357.1"/>
    </source>
</evidence>
<reference evidence="2 3" key="1">
    <citation type="submission" date="2020-04" db="EMBL/GenBank/DDBJ databases">
        <title>Molecular characterization of pseudomonads from Agaricus bisporus reveal novel blotch 2 pathogens in Western Europe.</title>
        <authorList>
            <person name="Taparia T."/>
            <person name="Krijger M."/>
            <person name="Haynes E."/>
            <person name="Elpinstone J.G."/>
            <person name="Noble R."/>
            <person name="Van Der Wolf J."/>
        </authorList>
    </citation>
    <scope>NUCLEOTIDE SEQUENCE [LARGE SCALE GENOMIC DNA]</scope>
    <source>
        <strain evidence="2 3">IPO3753</strain>
    </source>
</reference>
<name>A0AAJ3LKF7_9PSED</name>
<feature type="signal peptide" evidence="1">
    <location>
        <begin position="1"/>
        <end position="25"/>
    </location>
</feature>
<accession>A0AAJ3LKF7</accession>
<comment type="caution">
    <text evidence="2">The sequence shown here is derived from an EMBL/GenBank/DDBJ whole genome shotgun (WGS) entry which is preliminary data.</text>
</comment>
<evidence type="ECO:0008006" key="4">
    <source>
        <dbReference type="Google" id="ProtNLM"/>
    </source>
</evidence>
<dbReference type="AlphaFoldDB" id="A0AAJ3LKF7"/>
<keyword evidence="1" id="KW-0732">Signal</keyword>
<dbReference type="EMBL" id="JACAQR010000047">
    <property type="protein sequence ID" value="NWD45357.1"/>
    <property type="molecule type" value="Genomic_DNA"/>
</dbReference>
<gene>
    <name evidence="2" type="ORF">HX826_26100</name>
</gene>
<organism evidence="2 3">
    <name type="scientific">Pseudomonas yamanorum</name>
    <dbReference type="NCBI Taxonomy" id="515393"/>
    <lineage>
        <taxon>Bacteria</taxon>
        <taxon>Pseudomonadati</taxon>
        <taxon>Pseudomonadota</taxon>
        <taxon>Gammaproteobacteria</taxon>
        <taxon>Pseudomonadales</taxon>
        <taxon>Pseudomonadaceae</taxon>
        <taxon>Pseudomonas</taxon>
    </lineage>
</organism>
<dbReference type="RefSeq" id="WP_177027217.1">
    <property type="nucleotide sequence ID" value="NZ_JACAQR010000047.1"/>
</dbReference>
<sequence length="187" mass="20273">MNTQHGASRLKAFRFLALLSLPLFSGCSTLDSLKSFTTAYQEPQNPTTSRLRVITDHVVRLIPDTRCVNWDLPGAGAVNSRSSAPLNDQTHNDKRLGIAGGEGVKNSAEVYVQPDTPLTVVYSGTTRRYQCFYGVSFVPEAGADYEATSEMCTVAIYKVVKNGATGEVSHEQVKSDRAKVCPSVSPL</sequence>
<evidence type="ECO:0000313" key="3">
    <source>
        <dbReference type="Proteomes" id="UP000546584"/>
    </source>
</evidence>
<dbReference type="Proteomes" id="UP000546584">
    <property type="component" value="Unassembled WGS sequence"/>
</dbReference>
<protein>
    <recommendedName>
        <fullName evidence="4">Lipoprotein</fullName>
    </recommendedName>
</protein>